<sequence>MSYRARWLRGTAALLFAAGLSIFATAEFAGASPTRTHTLIPYTVVLNDSGILLVDGSGSSVTPAKITSSPTVLTVVNRGTGTHMLTIVGPDVSGKHTPNLKKGAQTKLAVTFTVGSYTLTDTVGKRHTTLKLAVAAPKNVTTGSSSQKVVTQGMDCSLDTHLCTAPDGTTYGY</sequence>
<organism evidence="1">
    <name type="scientific">freshwater metagenome</name>
    <dbReference type="NCBI Taxonomy" id="449393"/>
    <lineage>
        <taxon>unclassified sequences</taxon>
        <taxon>metagenomes</taxon>
        <taxon>ecological metagenomes</taxon>
    </lineage>
</organism>
<name>A0A6J6PKA9_9ZZZZ</name>
<accession>A0A6J6PKA9</accession>
<dbReference type="AlphaFoldDB" id="A0A6J6PKA9"/>
<gene>
    <name evidence="1" type="ORF">UFOPK2399_01087</name>
</gene>
<reference evidence="1" key="1">
    <citation type="submission" date="2020-05" db="EMBL/GenBank/DDBJ databases">
        <authorList>
            <person name="Chiriac C."/>
            <person name="Salcher M."/>
            <person name="Ghai R."/>
            <person name="Kavagutti S V."/>
        </authorList>
    </citation>
    <scope>NUCLEOTIDE SEQUENCE</scope>
</reference>
<protein>
    <submittedName>
        <fullName evidence="1">Unannotated protein</fullName>
    </submittedName>
</protein>
<dbReference type="EMBL" id="CAEZXP010000002">
    <property type="protein sequence ID" value="CAB4696888.1"/>
    <property type="molecule type" value="Genomic_DNA"/>
</dbReference>
<evidence type="ECO:0000313" key="1">
    <source>
        <dbReference type="EMBL" id="CAB4696888.1"/>
    </source>
</evidence>
<proteinExistence type="predicted"/>